<dbReference type="RefSeq" id="WP_109583038.1">
    <property type="nucleotide sequence ID" value="NZ_CAUHCB010000005.1"/>
</dbReference>
<dbReference type="InterPro" id="IPR003607">
    <property type="entry name" value="HD/PDEase_dom"/>
</dbReference>
<dbReference type="InterPro" id="IPR045509">
    <property type="entry name" value="HD_assoc_2"/>
</dbReference>
<dbReference type="EMBL" id="LWMS01000045">
    <property type="protein sequence ID" value="PWL07717.1"/>
    <property type="molecule type" value="Genomic_DNA"/>
</dbReference>
<dbReference type="SMART" id="SM00471">
    <property type="entry name" value="HDc"/>
    <property type="match status" value="1"/>
</dbReference>
<dbReference type="Pfam" id="PF01966">
    <property type="entry name" value="HD"/>
    <property type="match status" value="1"/>
</dbReference>
<evidence type="ECO:0000313" key="2">
    <source>
        <dbReference type="EMBL" id="PWL07717.1"/>
    </source>
</evidence>
<dbReference type="PROSITE" id="PS51831">
    <property type="entry name" value="HD"/>
    <property type="match status" value="1"/>
</dbReference>
<sequence>MGYIRDSIHGDLHLNDFELEILDTVEMQRLRRIKQLGFTNLIYPGANHTRFEHSIGTLFLADKLAKRLGFDSEIQQLLRICGLLHDIGHAPFSHVTERALKHKHETVTKQIIKNSSITDKLSQKFDPKLVMNIVDGKTSYGKIISGDLDVDRMDYLKRDSYYTGVAYGVIDTERLIYSLTYDNNELLLSSKGVQAAESTLLARYFMYPTVYQHHTTRIVNGMFRVAIKSMLNDNVIKEDELRYLDDGELINITRNTKGIAQQTIQNIDTRHLYKKTDTIPLTEITNPEKVVNIDEKYLREAEVEIAEKLDINPECVILDVPEELSFKKMNTKVQTHNGLKPLNEVSPIIESLKKAQYKYADIALFMSKQNKQKAEERNIKIEDYLTLPT</sequence>
<gene>
    <name evidence="2" type="ORF">MSCUN_14700</name>
</gene>
<dbReference type="InterPro" id="IPR006675">
    <property type="entry name" value="HDIG_dom"/>
</dbReference>
<dbReference type="SUPFAM" id="SSF109604">
    <property type="entry name" value="HD-domain/PDEase-like"/>
    <property type="match status" value="1"/>
</dbReference>
<dbReference type="Gene3D" id="1.10.3210.10">
    <property type="entry name" value="Hypothetical protein af1432"/>
    <property type="match status" value="1"/>
</dbReference>
<dbReference type="InterPro" id="IPR050135">
    <property type="entry name" value="dGTPase-like"/>
</dbReference>
<dbReference type="InterPro" id="IPR006674">
    <property type="entry name" value="HD_domain"/>
</dbReference>
<dbReference type="Pfam" id="PF19276">
    <property type="entry name" value="HD_assoc_2"/>
    <property type="match status" value="1"/>
</dbReference>
<dbReference type="NCBIfam" id="TIGR00277">
    <property type="entry name" value="HDIG"/>
    <property type="match status" value="1"/>
</dbReference>
<name>A0A2V2BUS3_9EURY</name>
<dbReference type="Proteomes" id="UP000246004">
    <property type="component" value="Unassembled WGS sequence"/>
</dbReference>
<evidence type="ECO:0000313" key="3">
    <source>
        <dbReference type="Proteomes" id="UP000246004"/>
    </source>
</evidence>
<organism evidence="2 3">
    <name type="scientific">Methanosphaera cuniculi</name>
    <dbReference type="NCBI Taxonomy" id="1077256"/>
    <lineage>
        <taxon>Archaea</taxon>
        <taxon>Methanobacteriati</taxon>
        <taxon>Methanobacteriota</taxon>
        <taxon>Methanomada group</taxon>
        <taxon>Methanobacteria</taxon>
        <taxon>Methanobacteriales</taxon>
        <taxon>Methanobacteriaceae</taxon>
        <taxon>Methanosphaera</taxon>
    </lineage>
</organism>
<keyword evidence="2" id="KW-0378">Hydrolase</keyword>
<accession>A0A2V2BUS3</accession>
<reference evidence="2 3" key="1">
    <citation type="submission" date="2016-04" db="EMBL/GenBank/DDBJ databases">
        <title>Genome sequence of Methanosphaera cuniculi DSM 4103.</title>
        <authorList>
            <person name="Poehlein A."/>
            <person name="Seedorf H."/>
            <person name="Daniel R."/>
        </authorList>
    </citation>
    <scope>NUCLEOTIDE SEQUENCE [LARGE SCALE GENOMIC DNA]</scope>
    <source>
        <strain evidence="2 3">DSM 4103</strain>
    </source>
</reference>
<evidence type="ECO:0000259" key="1">
    <source>
        <dbReference type="PROSITE" id="PS51831"/>
    </source>
</evidence>
<feature type="domain" description="HD" evidence="1">
    <location>
        <begin position="50"/>
        <end position="156"/>
    </location>
</feature>
<dbReference type="GO" id="GO:0006203">
    <property type="term" value="P:dGTP catabolic process"/>
    <property type="evidence" value="ECO:0007669"/>
    <property type="project" value="TreeGrafter"/>
</dbReference>
<dbReference type="AlphaFoldDB" id="A0A2V2BUS3"/>
<dbReference type="PANTHER" id="PTHR11373">
    <property type="entry name" value="DEOXYNUCLEOSIDE TRIPHOSPHATE TRIPHOSPHOHYDROLASE"/>
    <property type="match status" value="1"/>
</dbReference>
<proteinExistence type="predicted"/>
<comment type="caution">
    <text evidence="2">The sequence shown here is derived from an EMBL/GenBank/DDBJ whole genome shotgun (WGS) entry which is preliminary data.</text>
</comment>
<dbReference type="GO" id="GO:0008832">
    <property type="term" value="F:dGTPase activity"/>
    <property type="evidence" value="ECO:0007669"/>
    <property type="project" value="TreeGrafter"/>
</dbReference>
<protein>
    <submittedName>
        <fullName evidence="2">Deoxyguanosinetriphosphate triphosphohydrolase-like protein</fullName>
    </submittedName>
</protein>
<dbReference type="CDD" id="cd00077">
    <property type="entry name" value="HDc"/>
    <property type="match status" value="1"/>
</dbReference>
<dbReference type="PANTHER" id="PTHR11373:SF4">
    <property type="entry name" value="DEOXYNUCLEOSIDE TRIPHOSPHATE TRIPHOSPHOHYDROLASE SAMHD1"/>
    <property type="match status" value="1"/>
</dbReference>